<reference evidence="3 4" key="1">
    <citation type="submission" date="2019-02" db="EMBL/GenBank/DDBJ databases">
        <title>Deep-cultivation of Planctomycetes and their phenomic and genomic characterization uncovers novel biology.</title>
        <authorList>
            <person name="Wiegand S."/>
            <person name="Jogler M."/>
            <person name="Boedeker C."/>
            <person name="Pinto D."/>
            <person name="Vollmers J."/>
            <person name="Rivas-Marin E."/>
            <person name="Kohn T."/>
            <person name="Peeters S.H."/>
            <person name="Heuer A."/>
            <person name="Rast P."/>
            <person name="Oberbeckmann S."/>
            <person name="Bunk B."/>
            <person name="Jeske O."/>
            <person name="Meyerdierks A."/>
            <person name="Storesund J.E."/>
            <person name="Kallscheuer N."/>
            <person name="Luecker S."/>
            <person name="Lage O.M."/>
            <person name="Pohl T."/>
            <person name="Merkel B.J."/>
            <person name="Hornburger P."/>
            <person name="Mueller R.-W."/>
            <person name="Bruemmer F."/>
            <person name="Labrenz M."/>
            <person name="Spormann A.M."/>
            <person name="Op den Camp H."/>
            <person name="Overmann J."/>
            <person name="Amann R."/>
            <person name="Jetten M.S.M."/>
            <person name="Mascher T."/>
            <person name="Medema M.H."/>
            <person name="Devos D.P."/>
            <person name="Kaster A.-K."/>
            <person name="Ovreas L."/>
            <person name="Rohde M."/>
            <person name="Galperin M.Y."/>
            <person name="Jogler C."/>
        </authorList>
    </citation>
    <scope>NUCLEOTIDE SEQUENCE [LARGE SCALE GENOMIC DNA]</scope>
    <source>
        <strain evidence="3 4">HG15A2</strain>
    </source>
</reference>
<protein>
    <submittedName>
        <fullName evidence="3">Type II secretion system protein G</fullName>
    </submittedName>
</protein>
<evidence type="ECO:0000313" key="3">
    <source>
        <dbReference type="EMBL" id="QDT01116.1"/>
    </source>
</evidence>
<evidence type="ECO:0000259" key="2">
    <source>
        <dbReference type="Pfam" id="PF07596"/>
    </source>
</evidence>
<dbReference type="Pfam" id="PF07963">
    <property type="entry name" value="N_methyl"/>
    <property type="match status" value="1"/>
</dbReference>
<dbReference type="EMBL" id="CP036263">
    <property type="protein sequence ID" value="QDT01116.1"/>
    <property type="molecule type" value="Genomic_DNA"/>
</dbReference>
<dbReference type="Gene3D" id="3.30.700.10">
    <property type="entry name" value="Glycoprotein, Type 4 Pilin"/>
    <property type="match status" value="1"/>
</dbReference>
<feature type="domain" description="DUF1559" evidence="2">
    <location>
        <begin position="39"/>
        <end position="271"/>
    </location>
</feature>
<evidence type="ECO:0000256" key="1">
    <source>
        <dbReference type="SAM" id="Phobius"/>
    </source>
</evidence>
<dbReference type="AlphaFoldDB" id="A0A517N1V1"/>
<dbReference type="InterPro" id="IPR012902">
    <property type="entry name" value="N_methyl_site"/>
</dbReference>
<sequence precursor="true">MVLLIPVRRQLLRGFTLVELLVTIAIIGVLVGLLLPAVQAARESSRRTQCQNHLKQLALGLASYESSHEVFPAGCLGCRKIDGQPNGKQMNSWSAQLLGQLEQVALADAYEHAVPSYRSPNRELGATLLPMFLCPSTTSDVLHNPNGLWRGQAFTDYGGIYGVEGPGRDADFGHLQTLADPYLGVLLFEVPVSAVEITDGLSQTVVLAERSKRRVTSAEWTNGRNLFAHEGSTPINMESGLGHDIGSPHPGGALVAFCDGHVEFLANSTEQNALNSLLTKAGGELP</sequence>
<dbReference type="KEGG" id="amob:HG15A2_44580"/>
<dbReference type="InterPro" id="IPR011453">
    <property type="entry name" value="DUF1559"/>
</dbReference>
<dbReference type="RefSeq" id="WP_145064206.1">
    <property type="nucleotide sequence ID" value="NZ_CP036263.1"/>
</dbReference>
<keyword evidence="1" id="KW-1133">Transmembrane helix</keyword>
<dbReference type="InterPro" id="IPR027558">
    <property type="entry name" value="Pre_pil_HX9DG_C"/>
</dbReference>
<keyword evidence="1" id="KW-0472">Membrane</keyword>
<name>A0A517N1V1_9BACT</name>
<dbReference type="PANTHER" id="PTHR30093:SF2">
    <property type="entry name" value="TYPE II SECRETION SYSTEM PROTEIN H"/>
    <property type="match status" value="1"/>
</dbReference>
<dbReference type="OrthoDB" id="255848at2"/>
<dbReference type="NCBIfam" id="TIGR04294">
    <property type="entry name" value="pre_pil_HX9DG"/>
    <property type="match status" value="1"/>
</dbReference>
<proteinExistence type="predicted"/>
<keyword evidence="4" id="KW-1185">Reference proteome</keyword>
<evidence type="ECO:0000313" key="4">
    <source>
        <dbReference type="Proteomes" id="UP000319852"/>
    </source>
</evidence>
<gene>
    <name evidence="3" type="primary">xcpT_8</name>
    <name evidence="3" type="ORF">HG15A2_44580</name>
</gene>
<dbReference type="Pfam" id="PF07596">
    <property type="entry name" value="SBP_bac_10"/>
    <property type="match status" value="1"/>
</dbReference>
<organism evidence="3 4">
    <name type="scientific">Adhaeretor mobilis</name>
    <dbReference type="NCBI Taxonomy" id="1930276"/>
    <lineage>
        <taxon>Bacteria</taxon>
        <taxon>Pseudomonadati</taxon>
        <taxon>Planctomycetota</taxon>
        <taxon>Planctomycetia</taxon>
        <taxon>Pirellulales</taxon>
        <taxon>Lacipirellulaceae</taxon>
        <taxon>Adhaeretor</taxon>
    </lineage>
</organism>
<feature type="transmembrane region" description="Helical" evidence="1">
    <location>
        <begin position="20"/>
        <end position="38"/>
    </location>
</feature>
<dbReference type="NCBIfam" id="TIGR02532">
    <property type="entry name" value="IV_pilin_GFxxxE"/>
    <property type="match status" value="1"/>
</dbReference>
<keyword evidence="1" id="KW-0812">Transmembrane</keyword>
<accession>A0A517N1V1</accession>
<dbReference type="PANTHER" id="PTHR30093">
    <property type="entry name" value="GENERAL SECRETION PATHWAY PROTEIN G"/>
    <property type="match status" value="1"/>
</dbReference>
<dbReference type="PROSITE" id="PS00409">
    <property type="entry name" value="PROKAR_NTER_METHYL"/>
    <property type="match status" value="1"/>
</dbReference>
<dbReference type="SUPFAM" id="SSF54523">
    <property type="entry name" value="Pili subunits"/>
    <property type="match status" value="1"/>
</dbReference>
<dbReference type="InterPro" id="IPR045584">
    <property type="entry name" value="Pilin-like"/>
</dbReference>
<dbReference type="Proteomes" id="UP000319852">
    <property type="component" value="Chromosome"/>
</dbReference>